<feature type="compositionally biased region" description="Polar residues" evidence="5">
    <location>
        <begin position="1281"/>
        <end position="1297"/>
    </location>
</feature>
<reference evidence="7" key="1">
    <citation type="journal article" date="2012" name="Nature">
        <title>The oyster genome reveals stress adaptation and complexity of shell formation.</title>
        <authorList>
            <person name="Zhang G."/>
            <person name="Fang X."/>
            <person name="Guo X."/>
            <person name="Li L."/>
            <person name="Luo R."/>
            <person name="Xu F."/>
            <person name="Yang P."/>
            <person name="Zhang L."/>
            <person name="Wang X."/>
            <person name="Qi H."/>
            <person name="Xiong Z."/>
            <person name="Que H."/>
            <person name="Xie Y."/>
            <person name="Holland P.W."/>
            <person name="Paps J."/>
            <person name="Zhu Y."/>
            <person name="Wu F."/>
            <person name="Chen Y."/>
            <person name="Wang J."/>
            <person name="Peng C."/>
            <person name="Meng J."/>
            <person name="Yang L."/>
            <person name="Liu J."/>
            <person name="Wen B."/>
            <person name="Zhang N."/>
            <person name="Huang Z."/>
            <person name="Zhu Q."/>
            <person name="Feng Y."/>
            <person name="Mount A."/>
            <person name="Hedgecock D."/>
            <person name="Xu Z."/>
            <person name="Liu Y."/>
            <person name="Domazet-Loso T."/>
            <person name="Du Y."/>
            <person name="Sun X."/>
            <person name="Zhang S."/>
            <person name="Liu B."/>
            <person name="Cheng P."/>
            <person name="Jiang X."/>
            <person name="Li J."/>
            <person name="Fan D."/>
            <person name="Wang W."/>
            <person name="Fu W."/>
            <person name="Wang T."/>
            <person name="Wang B."/>
            <person name="Zhang J."/>
            <person name="Peng Z."/>
            <person name="Li Y."/>
            <person name="Li N."/>
            <person name="Wang J."/>
            <person name="Chen M."/>
            <person name="He Y."/>
            <person name="Tan F."/>
            <person name="Song X."/>
            <person name="Zheng Q."/>
            <person name="Huang R."/>
            <person name="Yang H."/>
            <person name="Du X."/>
            <person name="Chen L."/>
            <person name="Yang M."/>
            <person name="Gaffney P.M."/>
            <person name="Wang S."/>
            <person name="Luo L."/>
            <person name="She Z."/>
            <person name="Ming Y."/>
            <person name="Huang W."/>
            <person name="Zhang S."/>
            <person name="Huang B."/>
            <person name="Zhang Y."/>
            <person name="Qu T."/>
            <person name="Ni P."/>
            <person name="Miao G."/>
            <person name="Wang J."/>
            <person name="Wang Q."/>
            <person name="Steinberg C.E."/>
            <person name="Wang H."/>
            <person name="Li N."/>
            <person name="Qian L."/>
            <person name="Zhang G."/>
            <person name="Li Y."/>
            <person name="Yang H."/>
            <person name="Liu X."/>
            <person name="Wang J."/>
            <person name="Yin Y."/>
            <person name="Wang J."/>
        </authorList>
    </citation>
    <scope>NUCLEOTIDE SEQUENCE [LARGE SCALE GENOMIC DNA]</scope>
    <source>
        <strain evidence="7">05x7-T-G4-1.051#20</strain>
    </source>
</reference>
<evidence type="ECO:0000256" key="5">
    <source>
        <dbReference type="SAM" id="MobiDB-lite"/>
    </source>
</evidence>
<sequence>METLDSFLPNVTTQDTRKRIQAHQDLVPYLSDPHSSLTCPEMDEFIGGLVGWVNCSNYKISMNGLEILCLMVDRMGEDFKIHVSSVLPAVVDRLGDAKDQVREMAQQLLLKIMMPATSPQFVFDRIQGSFTHKLWRVRDEVLICLQNTVNTYGARSLQLSKIVPSICKLLDDQNSQVRETAIMTLAEVYRHVGERVRQDLAKKGIAPQRLNQIYAKFDEVKHSGGMLATADFGKKILQGLEIGHLKSWKHVMIRENVMELICGVSVACAAMGESPPLNGDLDAELWSSPLMHYTSPFDDYKDLFDQIPKDTNVFQFPDSAAKPTSGPTKLPVPQRSPTLPTSPLCQDTTPSPSHRSDDDVDFAKPLSTKVPQAKRASSASSASSSVGARKSLLPTNRSSSASTSLKRRRSIAGPPTSGNRVTTRVASLARLSVPKTGQSGGMDEELFTKSFEDVPKVQIFSSRDVQDQLSKIQTILSDTNSIWEKRCEAVKSIRSVIVAGGMEYDDFQQSMRSLDVSLITSVKDLRSQIVRETCITLAYLSQRMGSRFEHLAEVLLPHLINLIPNSAKVMASSGVTCIYFIIQYTQSSRLIPILISNLSSKSNIIRRHCFEFLNVALQNWSTHYLEKHIAGLQDAIKRGISDADAEARVFARKCFWGFAEHFKEQADMLMNALEPRDQKLLNDQCSGSSSNSVSSDYAGKSRPRSASQDRSTGFDSSTLGRIGKKKHSNFSSARSDTGADVDVSGAARHHGADLDKTLSKSVKDRIIRSSSAVDLANGMSPSYSSYASPKRRSPQMAAASRMMPGATYSLRAYCSDARGVRLCRDGSVMNGTCRHLGRRNCDSSMYQSLLGVTGGPSTMGSCDVKKQVRFAVFPYVVEIPPRGPEWDEDDEEGFFSGEEEWEEEESDFVEPVQANSRSSSPTSRISYLTHTQKDPMTPRSMRRSGAARSQGASREGSPNRVHMQPGRERRLSGGKTLPTSAGRRKAGVLAQRTLRPGQDVEEALTDALRTQNRRRYEYDSDDAASETSSVCSERSYRSIGQTSEDTTEIIALLGSGSHGDRKEGLIALQNLLRNGRFLSRVELQKVCEVFNRMFHDPHSKVLSLFLDTLVDLIQVHSQDLTNQMFPFLTRLLNKSGQDLLGSVQNRVQRALDAVRENFPAEQQFSALSKYIVDQTQSASLKVKASLLNYMHNLVLVMNDTDFVNSADTRLVLSRIINFTTEPKSVEVRKAAQLVLIDLFNLNAPELSMMLTNLPKPFQDSATKILQTHMRSASRESRDSTSDVLSPKNVTPQQNRSRPPSRGHHDEMETENMNPEDIYNSIKQTTADIQNLSFHSKLESYDPVKKKREFTSQDSGIQDLRNDSPDAVDSRKGNYNPSQYSDEAMNGYNNRSRLADAELDDSELFNEDPWKAILGFSCSEHDESTDNDVITTILTELSNHNKRNNERKDAMLSLIKMTREGNFNFWDEHFKTILFVLLETLGDTNGHIRALALRVLREILKNQPSRFKDYTELTILRILEAHKDSEREVVRSAEECADTLANYLPPETCVRILNPIISTANYPVSLAAIKMQNKVLELLPKDTLEAQMAEIIPGLLRGYDDQQSTVRKSAVFCLVAIYLKVGEGIWNHLTKLNYSKVKLLNLYIKRAQQSSSGTSASSLDT</sequence>
<dbReference type="GO" id="GO:0090307">
    <property type="term" value="P:mitotic spindle assembly"/>
    <property type="evidence" value="ECO:0007669"/>
    <property type="project" value="TreeGrafter"/>
</dbReference>
<feature type="compositionally biased region" description="Acidic residues" evidence="5">
    <location>
        <begin position="886"/>
        <end position="908"/>
    </location>
</feature>
<dbReference type="GO" id="GO:1902903">
    <property type="term" value="P:regulation of supramolecular fiber organization"/>
    <property type="evidence" value="ECO:0007669"/>
    <property type="project" value="UniProtKB-ARBA"/>
</dbReference>
<dbReference type="GO" id="GO:0072686">
    <property type="term" value="C:mitotic spindle"/>
    <property type="evidence" value="ECO:0007669"/>
    <property type="project" value="TreeGrafter"/>
</dbReference>
<feature type="compositionally biased region" description="Polar residues" evidence="5">
    <location>
        <begin position="1372"/>
        <end position="1385"/>
    </location>
</feature>
<feature type="region of interest" description="Disordered" evidence="5">
    <location>
        <begin position="314"/>
        <end position="423"/>
    </location>
</feature>
<proteinExistence type="predicted"/>
<evidence type="ECO:0000256" key="2">
    <source>
        <dbReference type="ARBA" id="ARBA00022490"/>
    </source>
</evidence>
<dbReference type="InterPro" id="IPR011989">
    <property type="entry name" value="ARM-like"/>
</dbReference>
<feature type="compositionally biased region" description="Low complexity" evidence="5">
    <location>
        <begin position="376"/>
        <end position="385"/>
    </location>
</feature>
<evidence type="ECO:0000256" key="3">
    <source>
        <dbReference type="ARBA" id="ARBA00022737"/>
    </source>
</evidence>
<name>K1QCK4_MAGGI</name>
<feature type="compositionally biased region" description="Polar residues" evidence="5">
    <location>
        <begin position="393"/>
        <end position="404"/>
    </location>
</feature>
<dbReference type="InParanoid" id="K1QCK4"/>
<dbReference type="GO" id="GO:0005881">
    <property type="term" value="C:cytoplasmic microtubule"/>
    <property type="evidence" value="ECO:0007669"/>
    <property type="project" value="TreeGrafter"/>
</dbReference>
<dbReference type="SUPFAM" id="SSF48371">
    <property type="entry name" value="ARM repeat"/>
    <property type="match status" value="2"/>
</dbReference>
<feature type="region of interest" description="Disordered" evidence="5">
    <location>
        <begin position="1267"/>
        <end position="1308"/>
    </location>
</feature>
<dbReference type="Gene3D" id="1.25.10.10">
    <property type="entry name" value="Leucine-rich Repeat Variant"/>
    <property type="match status" value="4"/>
</dbReference>
<dbReference type="GO" id="GO:0008017">
    <property type="term" value="F:microtubule binding"/>
    <property type="evidence" value="ECO:0007669"/>
    <property type="project" value="TreeGrafter"/>
</dbReference>
<dbReference type="SMART" id="SM01349">
    <property type="entry name" value="TOG"/>
    <property type="match status" value="4"/>
</dbReference>
<evidence type="ECO:0000259" key="6">
    <source>
        <dbReference type="SMART" id="SM01349"/>
    </source>
</evidence>
<feature type="region of interest" description="Disordered" evidence="5">
    <location>
        <begin position="681"/>
        <end position="744"/>
    </location>
</feature>
<dbReference type="GO" id="GO:0005815">
    <property type="term" value="C:microtubule organizing center"/>
    <property type="evidence" value="ECO:0007669"/>
    <property type="project" value="TreeGrafter"/>
</dbReference>
<dbReference type="InterPro" id="IPR024395">
    <property type="entry name" value="CLASP_N_dom"/>
</dbReference>
<dbReference type="InterPro" id="IPR016024">
    <property type="entry name" value="ARM-type_fold"/>
</dbReference>
<evidence type="ECO:0000256" key="1">
    <source>
        <dbReference type="ARBA" id="ARBA00004245"/>
    </source>
</evidence>
<feature type="region of interest" description="Disordered" evidence="5">
    <location>
        <begin position="881"/>
        <end position="987"/>
    </location>
</feature>
<dbReference type="GO" id="GO:0045180">
    <property type="term" value="C:basal cortex"/>
    <property type="evidence" value="ECO:0007669"/>
    <property type="project" value="TreeGrafter"/>
</dbReference>
<dbReference type="HOGENOM" id="CLU_005060_0_0_1"/>
<dbReference type="InterPro" id="IPR048491">
    <property type="entry name" value="XMAP215_CLASP_TOG"/>
</dbReference>
<keyword evidence="4" id="KW-0206">Cytoskeleton</keyword>
<dbReference type="PANTHER" id="PTHR21567">
    <property type="entry name" value="CLASP"/>
    <property type="match status" value="1"/>
</dbReference>
<feature type="compositionally biased region" description="Low complexity" evidence="5">
    <location>
        <begin position="916"/>
        <end position="926"/>
    </location>
</feature>
<feature type="region of interest" description="Disordered" evidence="5">
    <location>
        <begin position="1344"/>
        <end position="1385"/>
    </location>
</feature>
<dbReference type="GO" id="GO:0040001">
    <property type="term" value="P:establishment of mitotic spindle localization"/>
    <property type="evidence" value="ECO:0007669"/>
    <property type="project" value="TreeGrafter"/>
</dbReference>
<organism evidence="7">
    <name type="scientific">Magallana gigas</name>
    <name type="common">Pacific oyster</name>
    <name type="synonym">Crassostrea gigas</name>
    <dbReference type="NCBI Taxonomy" id="29159"/>
    <lineage>
        <taxon>Eukaryota</taxon>
        <taxon>Metazoa</taxon>
        <taxon>Spiralia</taxon>
        <taxon>Lophotrochozoa</taxon>
        <taxon>Mollusca</taxon>
        <taxon>Bivalvia</taxon>
        <taxon>Autobranchia</taxon>
        <taxon>Pteriomorphia</taxon>
        <taxon>Ostreida</taxon>
        <taxon>Ostreoidea</taxon>
        <taxon>Ostreidae</taxon>
        <taxon>Magallana</taxon>
    </lineage>
</organism>
<evidence type="ECO:0000256" key="4">
    <source>
        <dbReference type="ARBA" id="ARBA00023212"/>
    </source>
</evidence>
<feature type="domain" description="TOG" evidence="6">
    <location>
        <begin position="1"/>
        <end position="229"/>
    </location>
</feature>
<feature type="domain" description="TOG" evidence="6">
    <location>
        <begin position="458"/>
        <end position="694"/>
    </location>
</feature>
<dbReference type="PANTHER" id="PTHR21567:SF9">
    <property type="entry name" value="CLIP-ASSOCIATING PROTEIN"/>
    <property type="match status" value="1"/>
</dbReference>
<dbReference type="GO" id="GO:0005876">
    <property type="term" value="C:spindle microtubule"/>
    <property type="evidence" value="ECO:0007669"/>
    <property type="project" value="TreeGrafter"/>
</dbReference>
<accession>K1QCK4</accession>
<gene>
    <name evidence="7" type="ORF">CGI_10009104</name>
</gene>
<feature type="domain" description="TOG" evidence="6">
    <location>
        <begin position="1421"/>
        <end position="1652"/>
    </location>
</feature>
<dbReference type="EMBL" id="JH816201">
    <property type="protein sequence ID" value="EKC19251.1"/>
    <property type="molecule type" value="Genomic_DNA"/>
</dbReference>
<feature type="compositionally biased region" description="Low complexity" evidence="5">
    <location>
        <begin position="686"/>
        <end position="695"/>
    </location>
</feature>
<dbReference type="InterPro" id="IPR021133">
    <property type="entry name" value="HEAT_type_2"/>
</dbReference>
<dbReference type="Pfam" id="PF21041">
    <property type="entry name" value="XMAP215_CLASP_TOG"/>
    <property type="match status" value="1"/>
</dbReference>
<dbReference type="Pfam" id="PF12348">
    <property type="entry name" value="CLASP_N"/>
    <property type="match status" value="1"/>
</dbReference>
<keyword evidence="2" id="KW-0963">Cytoplasm</keyword>
<dbReference type="InterPro" id="IPR034085">
    <property type="entry name" value="TOG"/>
</dbReference>
<feature type="compositionally biased region" description="Polar residues" evidence="5">
    <location>
        <begin position="704"/>
        <end position="719"/>
    </location>
</feature>
<evidence type="ECO:0000313" key="7">
    <source>
        <dbReference type="EMBL" id="EKC19251.1"/>
    </source>
</evidence>
<keyword evidence="3" id="KW-0677">Repeat</keyword>
<dbReference type="PROSITE" id="PS50077">
    <property type="entry name" value="HEAT_REPEAT"/>
    <property type="match status" value="1"/>
</dbReference>
<dbReference type="GO" id="GO:0031110">
    <property type="term" value="P:regulation of microtubule polymerization or depolymerization"/>
    <property type="evidence" value="ECO:0007669"/>
    <property type="project" value="UniProtKB-ARBA"/>
</dbReference>
<comment type="subcellular location">
    <subcellularLocation>
        <location evidence="1">Cytoplasm</location>
        <location evidence="1">Cytoskeleton</location>
    </subcellularLocation>
</comment>
<feature type="domain" description="TOG" evidence="6">
    <location>
        <begin position="1035"/>
        <end position="1274"/>
    </location>
</feature>
<dbReference type="FunCoup" id="K1QCK4">
    <property type="interactions" value="1028"/>
</dbReference>
<feature type="compositionally biased region" description="Polar residues" evidence="5">
    <location>
        <begin position="335"/>
        <end position="353"/>
    </location>
</feature>
<protein>
    <submittedName>
        <fullName evidence="7">CLIP-associating protein 1</fullName>
    </submittedName>
</protein>
<dbReference type="GO" id="GO:0000776">
    <property type="term" value="C:kinetochore"/>
    <property type="evidence" value="ECO:0007669"/>
    <property type="project" value="TreeGrafter"/>
</dbReference>
<feature type="compositionally biased region" description="Basic and acidic residues" evidence="5">
    <location>
        <begin position="1359"/>
        <end position="1371"/>
    </location>
</feature>